<dbReference type="SUPFAM" id="SSF51735">
    <property type="entry name" value="NAD(P)-binding Rossmann-fold domains"/>
    <property type="match status" value="1"/>
</dbReference>
<dbReference type="Proteomes" id="UP001620295">
    <property type="component" value="Unassembled WGS sequence"/>
</dbReference>
<protein>
    <submittedName>
        <fullName evidence="1">SDR family NAD(P)-dependent oxidoreductase</fullName>
    </submittedName>
</protein>
<comment type="caution">
    <text evidence="1">The sequence shown here is derived from an EMBL/GenBank/DDBJ whole genome shotgun (WGS) entry which is preliminary data.</text>
</comment>
<dbReference type="Gene3D" id="3.40.50.720">
    <property type="entry name" value="NAD(P)-binding Rossmann-like Domain"/>
    <property type="match status" value="1"/>
</dbReference>
<name>A0ABW8LVG9_9ACTN</name>
<dbReference type="EMBL" id="JBJDQH010000012">
    <property type="protein sequence ID" value="MFK4269909.1"/>
    <property type="molecule type" value="Genomic_DNA"/>
</dbReference>
<dbReference type="Pfam" id="PF00106">
    <property type="entry name" value="adh_short"/>
    <property type="match status" value="1"/>
</dbReference>
<accession>A0ABW8LVG9</accession>
<evidence type="ECO:0000313" key="2">
    <source>
        <dbReference type="Proteomes" id="UP001620295"/>
    </source>
</evidence>
<reference evidence="1 2" key="1">
    <citation type="submission" date="2024-11" db="EMBL/GenBank/DDBJ databases">
        <title>The Natural Products Discovery Center: Release of the First 8490 Sequenced Strains for Exploring Actinobacteria Biosynthetic Diversity.</title>
        <authorList>
            <person name="Kalkreuter E."/>
            <person name="Kautsar S.A."/>
            <person name="Yang D."/>
            <person name="Bader C.D."/>
            <person name="Teijaro C.N."/>
            <person name="Fluegel L."/>
            <person name="Davis C.M."/>
            <person name="Simpson J.R."/>
            <person name="Lauterbach L."/>
            <person name="Steele A.D."/>
            <person name="Gui C."/>
            <person name="Meng S."/>
            <person name="Li G."/>
            <person name="Viehrig K."/>
            <person name="Ye F."/>
            <person name="Su P."/>
            <person name="Kiefer A.F."/>
            <person name="Nichols A."/>
            <person name="Cepeda A.J."/>
            <person name="Yan W."/>
            <person name="Fan B."/>
            <person name="Jiang Y."/>
            <person name="Adhikari A."/>
            <person name="Zheng C.-J."/>
            <person name="Schuster L."/>
            <person name="Cowan T.M."/>
            <person name="Smanski M.J."/>
            <person name="Chevrette M.G."/>
            <person name="De Carvalho L.P.S."/>
            <person name="Shen B."/>
        </authorList>
    </citation>
    <scope>NUCLEOTIDE SEQUENCE [LARGE SCALE GENOMIC DNA]</scope>
    <source>
        <strain evidence="1 2">NPDC020863</strain>
    </source>
</reference>
<gene>
    <name evidence="1" type="ORF">ACI2L5_33985</name>
</gene>
<keyword evidence="2" id="KW-1185">Reference proteome</keyword>
<sequence length="44" mass="4559">MIARATYPYQGHVVLVTGAGTGIGRATARAFLEQGTTIAKEPSP</sequence>
<organism evidence="1 2">
    <name type="scientific">Streptomyces milbemycinicus</name>
    <dbReference type="NCBI Taxonomy" id="476552"/>
    <lineage>
        <taxon>Bacteria</taxon>
        <taxon>Bacillati</taxon>
        <taxon>Actinomycetota</taxon>
        <taxon>Actinomycetes</taxon>
        <taxon>Kitasatosporales</taxon>
        <taxon>Streptomycetaceae</taxon>
        <taxon>Streptomyces</taxon>
    </lineage>
</organism>
<dbReference type="InterPro" id="IPR002347">
    <property type="entry name" value="SDR_fam"/>
</dbReference>
<dbReference type="InterPro" id="IPR036291">
    <property type="entry name" value="NAD(P)-bd_dom_sf"/>
</dbReference>
<dbReference type="RefSeq" id="WP_358634881.1">
    <property type="nucleotide sequence ID" value="NZ_JBFAEV010000006.1"/>
</dbReference>
<proteinExistence type="predicted"/>
<evidence type="ECO:0000313" key="1">
    <source>
        <dbReference type="EMBL" id="MFK4269909.1"/>
    </source>
</evidence>